<proteinExistence type="predicted"/>
<gene>
    <name evidence="1" type="ORF">SAMN04515672_3080</name>
</gene>
<dbReference type="EMBL" id="FNFE01000004">
    <property type="protein sequence ID" value="SDK42687.1"/>
    <property type="molecule type" value="Genomic_DNA"/>
</dbReference>
<accession>A0A1G9BTB2</accession>
<evidence type="ECO:0000313" key="1">
    <source>
        <dbReference type="EMBL" id="SDK42687.1"/>
    </source>
</evidence>
<name>A0A1G9BTB2_9EURY</name>
<dbReference type="RefSeq" id="WP_175529321.1">
    <property type="nucleotide sequence ID" value="NZ_FNFE01000004.1"/>
</dbReference>
<dbReference type="STRING" id="1095776.SAMN04515672_3080"/>
<sequence length="58" mass="6468">MLNTNHSSRYGIDTAILEATNAHYEFGRTLEELITDLLQGEFAGVIRSHSRGEVYGGR</sequence>
<evidence type="ECO:0000313" key="2">
    <source>
        <dbReference type="Proteomes" id="UP000198882"/>
    </source>
</evidence>
<keyword evidence="2" id="KW-1185">Reference proteome</keyword>
<organism evidence="1 2">
    <name type="scientific">Natronorubrum texcoconense</name>
    <dbReference type="NCBI Taxonomy" id="1095776"/>
    <lineage>
        <taxon>Archaea</taxon>
        <taxon>Methanobacteriati</taxon>
        <taxon>Methanobacteriota</taxon>
        <taxon>Stenosarchaea group</taxon>
        <taxon>Halobacteria</taxon>
        <taxon>Halobacteriales</taxon>
        <taxon>Natrialbaceae</taxon>
        <taxon>Natronorubrum</taxon>
    </lineage>
</organism>
<dbReference type="OrthoDB" id="195898at2157"/>
<protein>
    <submittedName>
        <fullName evidence="1">Uncharacterized protein</fullName>
    </submittedName>
</protein>
<reference evidence="2" key="1">
    <citation type="submission" date="2016-10" db="EMBL/GenBank/DDBJ databases">
        <authorList>
            <person name="Varghese N."/>
            <person name="Submissions S."/>
        </authorList>
    </citation>
    <scope>NUCLEOTIDE SEQUENCE [LARGE SCALE GENOMIC DNA]</scope>
    <source>
        <strain evidence="2">B4,CECT 8067,JCM 17497</strain>
    </source>
</reference>
<dbReference type="AlphaFoldDB" id="A0A1G9BTB2"/>
<dbReference type="Proteomes" id="UP000198882">
    <property type="component" value="Unassembled WGS sequence"/>
</dbReference>